<evidence type="ECO:0000313" key="1">
    <source>
        <dbReference type="EMBL" id="KIN97555.1"/>
    </source>
</evidence>
<dbReference type="STRING" id="870435.A0A0C3NPQ5"/>
<dbReference type="EMBL" id="KN832027">
    <property type="protein sequence ID" value="KIN97555.1"/>
    <property type="molecule type" value="Genomic_DNA"/>
</dbReference>
<protein>
    <submittedName>
        <fullName evidence="1">Uncharacterized protein</fullName>
    </submittedName>
</protein>
<evidence type="ECO:0000313" key="2">
    <source>
        <dbReference type="Proteomes" id="UP000054217"/>
    </source>
</evidence>
<reference evidence="2" key="2">
    <citation type="submission" date="2015-01" db="EMBL/GenBank/DDBJ databases">
        <title>Evolutionary Origins and Diversification of the Mycorrhizal Mutualists.</title>
        <authorList>
            <consortium name="DOE Joint Genome Institute"/>
            <consortium name="Mycorrhizal Genomics Consortium"/>
            <person name="Kohler A."/>
            <person name="Kuo A."/>
            <person name="Nagy L.G."/>
            <person name="Floudas D."/>
            <person name="Copeland A."/>
            <person name="Barry K.W."/>
            <person name="Cichocki N."/>
            <person name="Veneault-Fourrey C."/>
            <person name="LaButti K."/>
            <person name="Lindquist E.A."/>
            <person name="Lipzen A."/>
            <person name="Lundell T."/>
            <person name="Morin E."/>
            <person name="Murat C."/>
            <person name="Riley R."/>
            <person name="Ohm R."/>
            <person name="Sun H."/>
            <person name="Tunlid A."/>
            <person name="Henrissat B."/>
            <person name="Grigoriev I.V."/>
            <person name="Hibbett D.S."/>
            <person name="Martin F."/>
        </authorList>
    </citation>
    <scope>NUCLEOTIDE SEQUENCE [LARGE SCALE GENOMIC DNA]</scope>
    <source>
        <strain evidence="2">Marx 270</strain>
    </source>
</reference>
<dbReference type="InParanoid" id="A0A0C3NPQ5"/>
<organism evidence="1 2">
    <name type="scientific">Pisolithus tinctorius Marx 270</name>
    <dbReference type="NCBI Taxonomy" id="870435"/>
    <lineage>
        <taxon>Eukaryota</taxon>
        <taxon>Fungi</taxon>
        <taxon>Dikarya</taxon>
        <taxon>Basidiomycota</taxon>
        <taxon>Agaricomycotina</taxon>
        <taxon>Agaricomycetes</taxon>
        <taxon>Agaricomycetidae</taxon>
        <taxon>Boletales</taxon>
        <taxon>Sclerodermatineae</taxon>
        <taxon>Pisolithaceae</taxon>
        <taxon>Pisolithus</taxon>
    </lineage>
</organism>
<reference evidence="1 2" key="1">
    <citation type="submission" date="2014-04" db="EMBL/GenBank/DDBJ databases">
        <authorList>
            <consortium name="DOE Joint Genome Institute"/>
            <person name="Kuo A."/>
            <person name="Kohler A."/>
            <person name="Costa M.D."/>
            <person name="Nagy L.G."/>
            <person name="Floudas D."/>
            <person name="Copeland A."/>
            <person name="Barry K.W."/>
            <person name="Cichocki N."/>
            <person name="Veneault-Fourrey C."/>
            <person name="LaButti K."/>
            <person name="Lindquist E.A."/>
            <person name="Lipzen A."/>
            <person name="Lundell T."/>
            <person name="Morin E."/>
            <person name="Murat C."/>
            <person name="Sun H."/>
            <person name="Tunlid A."/>
            <person name="Henrissat B."/>
            <person name="Grigoriev I.V."/>
            <person name="Hibbett D.S."/>
            <person name="Martin F."/>
            <person name="Nordberg H.P."/>
            <person name="Cantor M.N."/>
            <person name="Hua S.X."/>
        </authorList>
    </citation>
    <scope>NUCLEOTIDE SEQUENCE [LARGE SCALE GENOMIC DNA]</scope>
    <source>
        <strain evidence="1 2">Marx 270</strain>
    </source>
</reference>
<sequence length="470" mass="54191">MDIFEVRLQKAPSAKAIEIDLLAIPQAGHSQGMVTWIAKALKIEEAQIQLAAACWQITSRATEAQTLTIACRRDRLQSHIHGIFDTAEKLFGDRFKDAEMCWSSHPHDPETIALPLPSNIGKDHFEQSGLGYVTLLELQLQQGQANDCLHELRLILAEKVDIFRTDIRHGSNYHMTTRAWGRVANADAAVQHHATLYRWCCIQMGRLGARPDILERYKELNDSDLTISMAVSDPNARGHRDNTLPWIWTMDVPRDTAANDWMSEFYRVNWLQMRALWDRWKEEVQLLKCEQEWTKNFFENKCDIASFMPYMGMRFRRLVAAMKKPDWSEYRHTSWYQYFLVEVGTMERLMGMASRHPITLIMPLTADWLLTYLNDGKQSPQDILAFIKSLNPRVTRIKECHVKLATIMAHAWWQNDSGKVELGYERRPLRDVIAKAAEFFAGVSASGSTISPTFNSPVVSERWHFTTTAY</sequence>
<keyword evidence="2" id="KW-1185">Reference proteome</keyword>
<accession>A0A0C3NPQ5</accession>
<dbReference type="HOGENOM" id="CLU_581541_0_0_1"/>
<dbReference type="OrthoDB" id="3265433at2759"/>
<proteinExistence type="predicted"/>
<gene>
    <name evidence="1" type="ORF">M404DRAFT_32179</name>
</gene>
<dbReference type="Proteomes" id="UP000054217">
    <property type="component" value="Unassembled WGS sequence"/>
</dbReference>
<dbReference type="AlphaFoldDB" id="A0A0C3NPQ5"/>
<name>A0A0C3NPQ5_PISTI</name>